<proteinExistence type="predicted"/>
<dbReference type="STRING" id="1231391.GCA_000308195_03303"/>
<feature type="chain" id="PRO_5015426374" description="Esterase" evidence="1">
    <location>
        <begin position="20"/>
        <end position="450"/>
    </location>
</feature>
<feature type="signal peptide" evidence="1">
    <location>
        <begin position="1"/>
        <end position="19"/>
    </location>
</feature>
<sequence length="450" mass="51158">MFKHLSLLAIALCFTAEQAAANWSLPPDKGMVEPDTVAAILQGNDYPETSGYTEKIDYIDFEAYGQPFTQVVVTLTPDKPRLHDGKKIVVVGGEPGSEYAMDFLETPEGKEGPGVWLAKRGVKFVALTRVGRWNFFDEQGRGSWENIPLDQRMPIFSRQQKAPWTQDDFVTKQSDVQKATSGDSSVYRYPKEDSPLFRQMLAATPDTFVEGYRLAVEHAVPESERKDSYLLYWGMSTGGAFLYPLAKYIQPDGYLGWGTSNVGIAYAYRKAKFGNFTNAYSKTAQRLRERGLDDFTYYTKDLDEATRNKWWKGAQRGPRFKSSEDMGMQFTPAALTEVALRMWLSDWLPDEYRERRLGGFIQDIMEPSFPPEALKNVAILDMNGTLDEAIPPKTVDAHREVLEPYAGNYRVARVRDMHHYLFTQDSIKTVGTLWLRFIDSGYFDSVGQNK</sequence>
<evidence type="ECO:0000256" key="1">
    <source>
        <dbReference type="SAM" id="SignalP"/>
    </source>
</evidence>
<keyword evidence="1" id="KW-0732">Signal</keyword>
<comment type="caution">
    <text evidence="2">The sequence shown here is derived from an EMBL/GenBank/DDBJ whole genome shotgun (WGS) entry which is preliminary data.</text>
</comment>
<dbReference type="AlphaFoldDB" id="A0A2U1CIG2"/>
<dbReference type="EMBL" id="QEKO01000006">
    <property type="protein sequence ID" value="PVY60806.1"/>
    <property type="molecule type" value="Genomic_DNA"/>
</dbReference>
<accession>A0A2U1CIG2</accession>
<gene>
    <name evidence="2" type="ORF">C7440_3310</name>
</gene>
<protein>
    <recommendedName>
        <fullName evidence="4">Esterase</fullName>
    </recommendedName>
</protein>
<keyword evidence="3" id="KW-1185">Reference proteome</keyword>
<evidence type="ECO:0000313" key="2">
    <source>
        <dbReference type="EMBL" id="PVY60806.1"/>
    </source>
</evidence>
<dbReference type="SUPFAM" id="SSF53474">
    <property type="entry name" value="alpha/beta-Hydrolases"/>
    <property type="match status" value="1"/>
</dbReference>
<dbReference type="Proteomes" id="UP000246145">
    <property type="component" value="Unassembled WGS sequence"/>
</dbReference>
<reference evidence="2 3" key="1">
    <citation type="submission" date="2018-04" db="EMBL/GenBank/DDBJ databases">
        <title>Genomic Encyclopedia of Type Strains, Phase IV (KMG-IV): sequencing the most valuable type-strain genomes for metagenomic binning, comparative biology and taxonomic classification.</title>
        <authorList>
            <person name="Goeker M."/>
        </authorList>
    </citation>
    <scope>NUCLEOTIDE SEQUENCE [LARGE SCALE GENOMIC DNA]</scope>
    <source>
        <strain evidence="2 3">DSM 10065</strain>
    </source>
</reference>
<dbReference type="InterPro" id="IPR029058">
    <property type="entry name" value="AB_hydrolase_fold"/>
</dbReference>
<dbReference type="OrthoDB" id="8624238at2"/>
<evidence type="ECO:0000313" key="3">
    <source>
        <dbReference type="Proteomes" id="UP000246145"/>
    </source>
</evidence>
<dbReference type="RefSeq" id="WP_017525655.1">
    <property type="nucleotide sequence ID" value="NZ_JACCEX010000007.1"/>
</dbReference>
<evidence type="ECO:0008006" key="4">
    <source>
        <dbReference type="Google" id="ProtNLM"/>
    </source>
</evidence>
<name>A0A2U1CIG2_9BURK</name>
<organism evidence="2 3">
    <name type="scientific">Pusillimonas noertemannii</name>
    <dbReference type="NCBI Taxonomy" id="305977"/>
    <lineage>
        <taxon>Bacteria</taxon>
        <taxon>Pseudomonadati</taxon>
        <taxon>Pseudomonadota</taxon>
        <taxon>Betaproteobacteria</taxon>
        <taxon>Burkholderiales</taxon>
        <taxon>Alcaligenaceae</taxon>
        <taxon>Pusillimonas</taxon>
    </lineage>
</organism>